<dbReference type="SUPFAM" id="SSF53474">
    <property type="entry name" value="alpha/beta-Hydrolases"/>
    <property type="match status" value="1"/>
</dbReference>
<organism evidence="1 2">
    <name type="scientific">Alteromonas confluentis</name>
    <dbReference type="NCBI Taxonomy" id="1656094"/>
    <lineage>
        <taxon>Bacteria</taxon>
        <taxon>Pseudomonadati</taxon>
        <taxon>Pseudomonadota</taxon>
        <taxon>Gammaproteobacteria</taxon>
        <taxon>Alteromonadales</taxon>
        <taxon>Alteromonadaceae</taxon>
        <taxon>Alteromonas/Salinimonas group</taxon>
        <taxon>Alteromonas</taxon>
    </lineage>
</organism>
<keyword evidence="2" id="KW-1185">Reference proteome</keyword>
<dbReference type="PANTHER" id="PTHR35602">
    <property type="entry name" value="ESTERASE YQIA-RELATED"/>
    <property type="match status" value="1"/>
</dbReference>
<accession>A0A1E7ZAX3</accession>
<proteinExistence type="predicted"/>
<name>A0A1E7ZAX3_9ALTE</name>
<dbReference type="EMBL" id="MDHN01000025">
    <property type="protein sequence ID" value="OFC70686.1"/>
    <property type="molecule type" value="Genomic_DNA"/>
</dbReference>
<dbReference type="InterPro" id="IPR008886">
    <property type="entry name" value="UPF0227/Esterase_YqiA"/>
</dbReference>
<dbReference type="AlphaFoldDB" id="A0A1E7ZAX3"/>
<dbReference type="STRING" id="1656094.BFC18_11755"/>
<dbReference type="Pfam" id="PF05728">
    <property type="entry name" value="UPF0227"/>
    <property type="match status" value="1"/>
</dbReference>
<dbReference type="InterPro" id="IPR029058">
    <property type="entry name" value="AB_hydrolase_fold"/>
</dbReference>
<sequence>MDINNQESRSVSHVLYLHGFLSSPKSVKAQQTLAWCTEHRPDITLHIPQLSNYPSEVGEQLKAYLKNHPQLLEGGLRAIGSSMGGYLSSWLVEQFGGKAVLVNPAVRPYELLIDFVGEHVNPYTREPFSIVKEDMAVLKALEHEQLAHPENYLVLLQTGDETLDYRQARARYARSSLVIEHGGDHSFVDYDKHLPAIFEFLDGH</sequence>
<reference evidence="1 2" key="1">
    <citation type="submission" date="2016-08" db="EMBL/GenBank/DDBJ databases">
        <authorList>
            <person name="Seilhamer J.J."/>
        </authorList>
    </citation>
    <scope>NUCLEOTIDE SEQUENCE [LARGE SCALE GENOMIC DNA]</scope>
    <source>
        <strain evidence="1 2">KCTC 42603</strain>
    </source>
</reference>
<dbReference type="Gene3D" id="3.40.50.1820">
    <property type="entry name" value="alpha/beta hydrolase"/>
    <property type="match status" value="1"/>
</dbReference>
<dbReference type="PANTHER" id="PTHR35602:SF3">
    <property type="entry name" value="ESTERASE YQIA"/>
    <property type="match status" value="1"/>
</dbReference>
<protein>
    <submittedName>
        <fullName evidence="1">Esterase YqiA</fullName>
    </submittedName>
</protein>
<evidence type="ECO:0000313" key="2">
    <source>
        <dbReference type="Proteomes" id="UP000175691"/>
    </source>
</evidence>
<evidence type="ECO:0000313" key="1">
    <source>
        <dbReference type="EMBL" id="OFC70686.1"/>
    </source>
</evidence>
<comment type="caution">
    <text evidence="1">The sequence shown here is derived from an EMBL/GenBank/DDBJ whole genome shotgun (WGS) entry which is preliminary data.</text>
</comment>
<dbReference type="Proteomes" id="UP000175691">
    <property type="component" value="Unassembled WGS sequence"/>
</dbReference>
<gene>
    <name evidence="1" type="ORF">BFC18_11755</name>
</gene>